<accession>A0A0N1H1G9</accession>
<reference evidence="4 5" key="1">
    <citation type="submission" date="2015-06" db="EMBL/GenBank/DDBJ databases">
        <title>Draft genome of the ant-associated black yeast Phialophora attae CBS 131958.</title>
        <authorList>
            <person name="Moreno L.F."/>
            <person name="Stielow B.J."/>
            <person name="de Hoog S."/>
            <person name="Vicente V.A."/>
            <person name="Weiss V.A."/>
            <person name="de Vries M."/>
            <person name="Cruz L.M."/>
            <person name="Souza E.M."/>
        </authorList>
    </citation>
    <scope>NUCLEOTIDE SEQUENCE [LARGE SCALE GENOMIC DNA]</scope>
    <source>
        <strain evidence="4 5">CBS 131958</strain>
    </source>
</reference>
<evidence type="ECO:0000259" key="3">
    <source>
        <dbReference type="Pfam" id="PF00248"/>
    </source>
</evidence>
<dbReference type="EMBL" id="LFJN01000055">
    <property type="protein sequence ID" value="KPI34624.1"/>
    <property type="molecule type" value="Genomic_DNA"/>
</dbReference>
<dbReference type="GeneID" id="28736977"/>
<keyword evidence="5" id="KW-1185">Reference proteome</keyword>
<dbReference type="OrthoDB" id="5286008at2759"/>
<feature type="domain" description="NADP-dependent oxidoreductase" evidence="3">
    <location>
        <begin position="9"/>
        <end position="296"/>
    </location>
</feature>
<dbReference type="InterPro" id="IPR036812">
    <property type="entry name" value="NAD(P)_OxRdtase_dom_sf"/>
</dbReference>
<dbReference type="RefSeq" id="XP_017994587.1">
    <property type="nucleotide sequence ID" value="XM_018145097.1"/>
</dbReference>
<dbReference type="InterPro" id="IPR020471">
    <property type="entry name" value="AKR"/>
</dbReference>
<dbReference type="InterPro" id="IPR023210">
    <property type="entry name" value="NADP_OxRdtase_dom"/>
</dbReference>
<feature type="compositionally biased region" description="Polar residues" evidence="2">
    <location>
        <begin position="379"/>
        <end position="389"/>
    </location>
</feature>
<dbReference type="PANTHER" id="PTHR42686">
    <property type="entry name" value="GH17980P-RELATED"/>
    <property type="match status" value="1"/>
</dbReference>
<sequence length="389" mass="42144">MAMPNLPPLIMGGAGWSYQLTHDPDADSVLDIVEAAFSQGVRAIDTSPYYEPSEELLGKALSHPNILSQYRRKDFFIMTKCGRIAADHFDYSPDWIKKSLTRSLDRFGTMYLDVVFCHDVEFVTVEEAVAAVATLFELVDQGRIKFAGISGYDLEAMIRVADAVRERLGRPVDVVQNWAQLSLQNTRLESYGFAALRKAGVRAVCNASPLACGLLRSGGVPVGKLGDWHPAPSGLRAAARQASQWVAEQGDSLASVSLRFAISQAAQSTYDTFQVSTITGISTKSDLQENIAAAAQVLGLPVDIEDRISHSSLSGRTALNMARVEADRVLCDGVRSILEDYIDYALSKPPSAKGSDLRAPIDSITEDSNDVPSRLYHSGSGNTPAQGTR</sequence>
<dbReference type="GO" id="GO:0070485">
    <property type="term" value="P:dehydro-D-arabinono-1,4-lactone biosynthetic process"/>
    <property type="evidence" value="ECO:0007669"/>
    <property type="project" value="TreeGrafter"/>
</dbReference>
<comment type="caution">
    <text evidence="4">The sequence shown here is derived from an EMBL/GenBank/DDBJ whole genome shotgun (WGS) entry which is preliminary data.</text>
</comment>
<protein>
    <submittedName>
        <fullName evidence="4">D-arabinose 1-dehydrogenase</fullName>
    </submittedName>
</protein>
<evidence type="ECO:0000313" key="4">
    <source>
        <dbReference type="EMBL" id="KPI34624.1"/>
    </source>
</evidence>
<dbReference type="PANTHER" id="PTHR42686:SF1">
    <property type="entry name" value="GH17980P-RELATED"/>
    <property type="match status" value="1"/>
</dbReference>
<dbReference type="Proteomes" id="UP000038010">
    <property type="component" value="Unassembled WGS sequence"/>
</dbReference>
<name>A0A0N1H1G9_9EURO</name>
<dbReference type="SUPFAM" id="SSF51430">
    <property type="entry name" value="NAD(P)-linked oxidoreductase"/>
    <property type="match status" value="1"/>
</dbReference>
<dbReference type="GO" id="GO:0005829">
    <property type="term" value="C:cytosol"/>
    <property type="evidence" value="ECO:0007669"/>
    <property type="project" value="TreeGrafter"/>
</dbReference>
<evidence type="ECO:0000256" key="1">
    <source>
        <dbReference type="ARBA" id="ARBA00023002"/>
    </source>
</evidence>
<evidence type="ECO:0000313" key="5">
    <source>
        <dbReference type="Proteomes" id="UP000038010"/>
    </source>
</evidence>
<dbReference type="GO" id="GO:0045290">
    <property type="term" value="F:D-arabinose 1-dehydrogenase [NAD(P)+] activity"/>
    <property type="evidence" value="ECO:0007669"/>
    <property type="project" value="TreeGrafter"/>
</dbReference>
<dbReference type="VEuPathDB" id="FungiDB:AB675_4925"/>
<organism evidence="4 5">
    <name type="scientific">Cyphellophora attinorum</name>
    <dbReference type="NCBI Taxonomy" id="1664694"/>
    <lineage>
        <taxon>Eukaryota</taxon>
        <taxon>Fungi</taxon>
        <taxon>Dikarya</taxon>
        <taxon>Ascomycota</taxon>
        <taxon>Pezizomycotina</taxon>
        <taxon>Eurotiomycetes</taxon>
        <taxon>Chaetothyriomycetidae</taxon>
        <taxon>Chaetothyriales</taxon>
        <taxon>Cyphellophoraceae</taxon>
        <taxon>Cyphellophora</taxon>
    </lineage>
</organism>
<dbReference type="STRING" id="1664694.A0A0N1H1G9"/>
<dbReference type="AlphaFoldDB" id="A0A0N1H1G9"/>
<dbReference type="Gene3D" id="3.20.20.100">
    <property type="entry name" value="NADP-dependent oxidoreductase domain"/>
    <property type="match status" value="1"/>
</dbReference>
<proteinExistence type="predicted"/>
<dbReference type="Pfam" id="PF00248">
    <property type="entry name" value="Aldo_ket_red"/>
    <property type="match status" value="1"/>
</dbReference>
<keyword evidence="1" id="KW-0560">Oxidoreductase</keyword>
<feature type="region of interest" description="Disordered" evidence="2">
    <location>
        <begin position="349"/>
        <end position="389"/>
    </location>
</feature>
<evidence type="ECO:0000256" key="2">
    <source>
        <dbReference type="SAM" id="MobiDB-lite"/>
    </source>
</evidence>
<gene>
    <name evidence="4" type="ORF">AB675_4925</name>
</gene>